<dbReference type="SUPFAM" id="SSF158446">
    <property type="entry name" value="IVS-encoded protein-like"/>
    <property type="match status" value="1"/>
</dbReference>
<dbReference type="HOGENOM" id="CLU_129874_2_2_6"/>
<dbReference type="Proteomes" id="UP000002383">
    <property type="component" value="Chromosome"/>
</dbReference>
<reference evidence="1 2" key="1">
    <citation type="journal article" date="2011" name="Stand. Genomic Sci.">
        <title>Complete genome sequence of 'Thioalkalivibrio sulfidophilus' HL-EbGr7.</title>
        <authorList>
            <person name="Muyzer G."/>
            <person name="Sorokin D.Y."/>
            <person name="Mavromatis K."/>
            <person name="Lapidus A."/>
            <person name="Clum A."/>
            <person name="Ivanova N."/>
            <person name="Pati A."/>
            <person name="d'Haeseleer P."/>
            <person name="Woyke T."/>
            <person name="Kyrpides N.C."/>
        </authorList>
    </citation>
    <scope>NUCLEOTIDE SEQUENCE [LARGE SCALE GENOMIC DNA]</scope>
    <source>
        <strain evidence="1 2">HL-EbGR7</strain>
    </source>
</reference>
<dbReference type="PANTHER" id="PTHR38471:SF2">
    <property type="entry name" value="FOUR HELIX BUNDLE PROTEIN"/>
    <property type="match status" value="1"/>
</dbReference>
<sequence>MDDLRGRTKRLALNVIRFVGQLPGSMEGRIIGRQVLRSATSVGAHYRECRHSRSRAEFRSKLGLALQELEETLYWLELLKESKVSAGPGLEALMNECDELIAILIACIKTTKQSGKA</sequence>
<dbReference type="NCBIfam" id="TIGR02436">
    <property type="entry name" value="four helix bundle protein"/>
    <property type="match status" value="1"/>
</dbReference>
<evidence type="ECO:0008006" key="3">
    <source>
        <dbReference type="Google" id="ProtNLM"/>
    </source>
</evidence>
<dbReference type="PIRSF" id="PIRSF035652">
    <property type="entry name" value="CHP02436"/>
    <property type="match status" value="1"/>
</dbReference>
<dbReference type="STRING" id="396588.Tgr7_2527"/>
<dbReference type="AlphaFoldDB" id="B8GM17"/>
<dbReference type="InterPro" id="IPR036583">
    <property type="entry name" value="23S_rRNA_IVS_sf"/>
</dbReference>
<dbReference type="KEGG" id="tgr:Tgr7_2527"/>
<dbReference type="RefSeq" id="WP_012639079.1">
    <property type="nucleotide sequence ID" value="NC_011901.1"/>
</dbReference>
<dbReference type="OrthoDB" id="285993at2"/>
<accession>B8GM17</accession>
<proteinExistence type="predicted"/>
<dbReference type="Pfam" id="PF05635">
    <property type="entry name" value="23S_rRNA_IVP"/>
    <property type="match status" value="1"/>
</dbReference>
<gene>
    <name evidence="1" type="ordered locus">Tgr7_2527</name>
</gene>
<keyword evidence="2" id="KW-1185">Reference proteome</keyword>
<name>B8GM17_THISH</name>
<dbReference type="EMBL" id="CP001339">
    <property type="protein sequence ID" value="ACL73604.1"/>
    <property type="molecule type" value="Genomic_DNA"/>
</dbReference>
<evidence type="ECO:0000313" key="2">
    <source>
        <dbReference type="Proteomes" id="UP000002383"/>
    </source>
</evidence>
<dbReference type="eggNOG" id="ENOG5032RWC">
    <property type="taxonomic scope" value="Bacteria"/>
</dbReference>
<protein>
    <recommendedName>
        <fullName evidence="3">Four helix bundle protein</fullName>
    </recommendedName>
</protein>
<evidence type="ECO:0000313" key="1">
    <source>
        <dbReference type="EMBL" id="ACL73604.1"/>
    </source>
</evidence>
<organism evidence="1 2">
    <name type="scientific">Thioalkalivibrio sulfidiphilus (strain HL-EbGR7)</name>
    <dbReference type="NCBI Taxonomy" id="396588"/>
    <lineage>
        <taxon>Bacteria</taxon>
        <taxon>Pseudomonadati</taxon>
        <taxon>Pseudomonadota</taxon>
        <taxon>Gammaproteobacteria</taxon>
        <taxon>Chromatiales</taxon>
        <taxon>Ectothiorhodospiraceae</taxon>
        <taxon>Thioalkalivibrio</taxon>
    </lineage>
</organism>
<dbReference type="InterPro" id="IPR012657">
    <property type="entry name" value="23S_rRNA-intervening_sequence"/>
</dbReference>
<dbReference type="Gene3D" id="1.20.1440.60">
    <property type="entry name" value="23S rRNA-intervening sequence"/>
    <property type="match status" value="1"/>
</dbReference>
<dbReference type="PANTHER" id="PTHR38471">
    <property type="entry name" value="FOUR HELIX BUNDLE PROTEIN"/>
    <property type="match status" value="1"/>
</dbReference>